<comment type="caution">
    <text evidence="2">The sequence shown here is derived from an EMBL/GenBank/DDBJ whole genome shotgun (WGS) entry which is preliminary data.</text>
</comment>
<evidence type="ECO:0000313" key="2">
    <source>
        <dbReference type="EMBL" id="RCS29781.1"/>
    </source>
</evidence>
<dbReference type="AlphaFoldDB" id="A0A368KCX9"/>
<dbReference type="OrthoDB" id="6057901at2"/>
<protein>
    <recommendedName>
        <fullName evidence="1">DUF6933 domain-containing protein</fullName>
    </recommendedName>
</protein>
<sequence length="182" mass="20001">MTAFRCTAKLLKAMKATPVADPAPADNRLGEWTANLIRASHIQLVLAVSEPTRLGVVIDAAPYKLIPERFGHALFKALLHLEIPADMAAAEAESMRDVQLASSNSRSVLATLNQFAFHIESDLWHGQAASARELTERLSEVVVIKPKHIGFPADRVREAFGLPPIDHRRRLAAYLPPGMLLQ</sequence>
<dbReference type="RefSeq" id="WP_114343695.1">
    <property type="nucleotide sequence ID" value="NZ_QFWQ01000006.1"/>
</dbReference>
<dbReference type="InterPro" id="IPR053864">
    <property type="entry name" value="DUF6933"/>
</dbReference>
<feature type="domain" description="DUF6933" evidence="1">
    <location>
        <begin position="4"/>
        <end position="154"/>
    </location>
</feature>
<organism evidence="2 3">
    <name type="scientific">Rhodanobacter denitrificans</name>
    <dbReference type="NCBI Taxonomy" id="666685"/>
    <lineage>
        <taxon>Bacteria</taxon>
        <taxon>Pseudomonadati</taxon>
        <taxon>Pseudomonadota</taxon>
        <taxon>Gammaproteobacteria</taxon>
        <taxon>Lysobacterales</taxon>
        <taxon>Rhodanobacteraceae</taxon>
        <taxon>Rhodanobacter</taxon>
    </lineage>
</organism>
<gene>
    <name evidence="2" type="ORF">DEO45_11595</name>
</gene>
<evidence type="ECO:0000259" key="1">
    <source>
        <dbReference type="Pfam" id="PF22016"/>
    </source>
</evidence>
<name>A0A368KCX9_9GAMM</name>
<dbReference type="EMBL" id="QFWQ01000006">
    <property type="protein sequence ID" value="RCS29781.1"/>
    <property type="molecule type" value="Genomic_DNA"/>
</dbReference>
<accession>A0A368KCX9</accession>
<dbReference type="Pfam" id="PF22016">
    <property type="entry name" value="DUF6933"/>
    <property type="match status" value="1"/>
</dbReference>
<proteinExistence type="predicted"/>
<evidence type="ECO:0000313" key="3">
    <source>
        <dbReference type="Proteomes" id="UP000252387"/>
    </source>
</evidence>
<reference evidence="2 3" key="1">
    <citation type="submission" date="2018-05" db="EMBL/GenBank/DDBJ databases">
        <title>Draft genome sequence of Rhodanobacter denitrificans Yn1 isolated from gold copper mine.</title>
        <authorList>
            <person name="Yang N."/>
            <person name="Mazhar H.S."/>
            <person name="Rensing C."/>
        </authorList>
    </citation>
    <scope>NUCLEOTIDE SEQUENCE [LARGE SCALE GENOMIC DNA]</scope>
    <source>
        <strain evidence="2 3">Yn1</strain>
    </source>
</reference>
<keyword evidence="3" id="KW-1185">Reference proteome</keyword>
<dbReference type="Proteomes" id="UP000252387">
    <property type="component" value="Unassembled WGS sequence"/>
</dbReference>